<dbReference type="GO" id="GO:0004519">
    <property type="term" value="F:endonuclease activity"/>
    <property type="evidence" value="ECO:0007669"/>
    <property type="project" value="UniProtKB-KW"/>
</dbReference>
<evidence type="ECO:0000313" key="8">
    <source>
        <dbReference type="EMBL" id="KAL0395157.1"/>
    </source>
</evidence>
<dbReference type="PANTHER" id="PTHR34072">
    <property type="entry name" value="ENZYMATIC POLYPROTEIN-RELATED"/>
    <property type="match status" value="1"/>
</dbReference>
<evidence type="ECO:0000259" key="7">
    <source>
        <dbReference type="Pfam" id="PF17917"/>
    </source>
</evidence>
<keyword evidence="4" id="KW-0255">Endonuclease</keyword>
<dbReference type="PANTHER" id="PTHR34072:SF41">
    <property type="entry name" value="REVERSE TRANSCRIPTASE_RETROTRANSPOSON-DERIVED PROTEIN RNASE H-LIKE DOMAIN-CONTAINING PROTEIN"/>
    <property type="match status" value="1"/>
</dbReference>
<dbReference type="InterPro" id="IPR041373">
    <property type="entry name" value="RT_RNaseH"/>
</dbReference>
<evidence type="ECO:0000256" key="3">
    <source>
        <dbReference type="ARBA" id="ARBA00022722"/>
    </source>
</evidence>
<dbReference type="FunFam" id="3.10.20.370:FF:000001">
    <property type="entry name" value="Retrovirus-related Pol polyprotein from transposon 17.6-like protein"/>
    <property type="match status" value="1"/>
</dbReference>
<accession>A0AAW2SSE3</accession>
<dbReference type="Gene3D" id="3.10.20.370">
    <property type="match status" value="1"/>
</dbReference>
<dbReference type="AlphaFoldDB" id="A0AAW2SSE3"/>
<evidence type="ECO:0000256" key="6">
    <source>
        <dbReference type="ARBA" id="ARBA00022918"/>
    </source>
</evidence>
<proteinExistence type="predicted"/>
<organism evidence="8">
    <name type="scientific">Sesamum latifolium</name>
    <dbReference type="NCBI Taxonomy" id="2727402"/>
    <lineage>
        <taxon>Eukaryota</taxon>
        <taxon>Viridiplantae</taxon>
        <taxon>Streptophyta</taxon>
        <taxon>Embryophyta</taxon>
        <taxon>Tracheophyta</taxon>
        <taxon>Spermatophyta</taxon>
        <taxon>Magnoliopsida</taxon>
        <taxon>eudicotyledons</taxon>
        <taxon>Gunneridae</taxon>
        <taxon>Pentapetalae</taxon>
        <taxon>asterids</taxon>
        <taxon>lamiids</taxon>
        <taxon>Lamiales</taxon>
        <taxon>Pedaliaceae</taxon>
        <taxon>Sesamum</taxon>
    </lineage>
</organism>
<evidence type="ECO:0000256" key="4">
    <source>
        <dbReference type="ARBA" id="ARBA00022759"/>
    </source>
</evidence>
<gene>
    <name evidence="8" type="ORF">Slati_4481900</name>
</gene>
<dbReference type="GO" id="GO:0003964">
    <property type="term" value="F:RNA-directed DNA polymerase activity"/>
    <property type="evidence" value="ECO:0007669"/>
    <property type="project" value="UniProtKB-KW"/>
</dbReference>
<dbReference type="InterPro" id="IPR043502">
    <property type="entry name" value="DNA/RNA_pol_sf"/>
</dbReference>
<evidence type="ECO:0000256" key="2">
    <source>
        <dbReference type="ARBA" id="ARBA00022695"/>
    </source>
</evidence>
<evidence type="ECO:0000256" key="5">
    <source>
        <dbReference type="ARBA" id="ARBA00022801"/>
    </source>
</evidence>
<reference evidence="8" key="1">
    <citation type="submission" date="2020-06" db="EMBL/GenBank/DDBJ databases">
        <authorList>
            <person name="Li T."/>
            <person name="Hu X."/>
            <person name="Zhang T."/>
            <person name="Song X."/>
            <person name="Zhang H."/>
            <person name="Dai N."/>
            <person name="Sheng W."/>
            <person name="Hou X."/>
            <person name="Wei L."/>
        </authorList>
    </citation>
    <scope>NUCLEOTIDE SEQUENCE</scope>
    <source>
        <strain evidence="8">KEN1</strain>
        <tissue evidence="8">Leaf</tissue>
    </source>
</reference>
<sequence>MVTDHVLALPDMSKPFVVETDASNFELGGILMQDGHPVAFKSRKLKDVERRYSVHEKELLAAVHCLRLWRHYLLGSPFVVKTDNTAVSHFMTQPKLTSRQARWQELLSEFYFVLEYRAGSSNYVADPLSRRADLASLGSVAALSSSAVATSIRDRRASYYRKIQQHRA</sequence>
<keyword evidence="6" id="KW-0695">RNA-directed DNA polymerase</keyword>
<keyword evidence="3" id="KW-0540">Nuclease</keyword>
<comment type="caution">
    <text evidence="8">The sequence shown here is derived from an EMBL/GenBank/DDBJ whole genome shotgun (WGS) entry which is preliminary data.</text>
</comment>
<dbReference type="GO" id="GO:0016787">
    <property type="term" value="F:hydrolase activity"/>
    <property type="evidence" value="ECO:0007669"/>
    <property type="project" value="UniProtKB-KW"/>
</dbReference>
<dbReference type="SUPFAM" id="SSF56672">
    <property type="entry name" value="DNA/RNA polymerases"/>
    <property type="match status" value="1"/>
</dbReference>
<dbReference type="CDD" id="cd09274">
    <property type="entry name" value="RNase_HI_RT_Ty3"/>
    <property type="match status" value="1"/>
</dbReference>
<protein>
    <submittedName>
        <fullName evidence="8">Enzymatic polyprotein</fullName>
    </submittedName>
</protein>
<dbReference type="Pfam" id="PF17917">
    <property type="entry name" value="RT_RNaseH"/>
    <property type="match status" value="1"/>
</dbReference>
<name>A0AAW2SSE3_9LAMI</name>
<keyword evidence="1" id="KW-0808">Transferase</keyword>
<keyword evidence="5" id="KW-0378">Hydrolase</keyword>
<reference evidence="8" key="2">
    <citation type="journal article" date="2024" name="Plant">
        <title>Genomic evolution and insights into agronomic trait innovations of Sesamum species.</title>
        <authorList>
            <person name="Miao H."/>
            <person name="Wang L."/>
            <person name="Qu L."/>
            <person name="Liu H."/>
            <person name="Sun Y."/>
            <person name="Le M."/>
            <person name="Wang Q."/>
            <person name="Wei S."/>
            <person name="Zheng Y."/>
            <person name="Lin W."/>
            <person name="Duan Y."/>
            <person name="Cao H."/>
            <person name="Xiong S."/>
            <person name="Wang X."/>
            <person name="Wei L."/>
            <person name="Li C."/>
            <person name="Ma Q."/>
            <person name="Ju M."/>
            <person name="Zhao R."/>
            <person name="Li G."/>
            <person name="Mu C."/>
            <person name="Tian Q."/>
            <person name="Mei H."/>
            <person name="Zhang T."/>
            <person name="Gao T."/>
            <person name="Zhang H."/>
        </authorList>
    </citation>
    <scope>NUCLEOTIDE SEQUENCE</scope>
    <source>
        <strain evidence="8">KEN1</strain>
    </source>
</reference>
<keyword evidence="2" id="KW-0548">Nucleotidyltransferase</keyword>
<dbReference type="EMBL" id="JACGWN010000016">
    <property type="protein sequence ID" value="KAL0395157.1"/>
    <property type="molecule type" value="Genomic_DNA"/>
</dbReference>
<feature type="domain" description="Reverse transcriptase RNase H-like" evidence="7">
    <location>
        <begin position="11"/>
        <end position="110"/>
    </location>
</feature>
<evidence type="ECO:0000256" key="1">
    <source>
        <dbReference type="ARBA" id="ARBA00022679"/>
    </source>
</evidence>